<gene>
    <name evidence="1" type="ORF">B0T16DRAFT_454864</name>
</gene>
<organism evidence="1 2">
    <name type="scientific">Cercophora newfieldiana</name>
    <dbReference type="NCBI Taxonomy" id="92897"/>
    <lineage>
        <taxon>Eukaryota</taxon>
        <taxon>Fungi</taxon>
        <taxon>Dikarya</taxon>
        <taxon>Ascomycota</taxon>
        <taxon>Pezizomycotina</taxon>
        <taxon>Sordariomycetes</taxon>
        <taxon>Sordariomycetidae</taxon>
        <taxon>Sordariales</taxon>
        <taxon>Lasiosphaeriaceae</taxon>
        <taxon>Cercophora</taxon>
    </lineage>
</organism>
<proteinExistence type="predicted"/>
<sequence length="400" mass="43508">MANNVILLDNIRIDPVLDIRNSAGAIHSKPQQDLWYRGLNTNDDDPSGKYKGSLFPASSYGGTVGGAVQLFLQFALPANVYITSDTDMTLTLEESSGTLRLTAIQYDATGRMQASIRPSYAKDGFPWGFAGDVTWTLTVGGTPSYSCWQITRLEVYSLPGALPAFYHGCVHVKFLRAFVLDARPESPEDTWTSYVTRAAFSKFGFCYDIFYGRPKYAGGGEGGPFDLHRWVRGINKHNMVNCYDQAGIVQIANALGPPTVKTKWVFMKPFGYIKTTHLVGYPDNPCNSPFGRVAEKLLVGNDDENRTGFGNHAFVKVINDNGKATILDACAGPQVGTLTFEEYIANTIQPAGAQSPGGTSCYSHAHEGISRPGELKDAAEAFGTAALDYSDISLYNPDPT</sequence>
<evidence type="ECO:0000313" key="2">
    <source>
        <dbReference type="Proteomes" id="UP001174936"/>
    </source>
</evidence>
<reference evidence="1" key="1">
    <citation type="submission" date="2023-06" db="EMBL/GenBank/DDBJ databases">
        <title>Genome-scale phylogeny and comparative genomics of the fungal order Sordariales.</title>
        <authorList>
            <consortium name="Lawrence Berkeley National Laboratory"/>
            <person name="Hensen N."/>
            <person name="Bonometti L."/>
            <person name="Westerberg I."/>
            <person name="Brannstrom I.O."/>
            <person name="Guillou S."/>
            <person name="Cros-Aarteil S."/>
            <person name="Calhoun S."/>
            <person name="Haridas S."/>
            <person name="Kuo A."/>
            <person name="Mondo S."/>
            <person name="Pangilinan J."/>
            <person name="Riley R."/>
            <person name="Labutti K."/>
            <person name="Andreopoulos B."/>
            <person name="Lipzen A."/>
            <person name="Chen C."/>
            <person name="Yanf M."/>
            <person name="Daum C."/>
            <person name="Ng V."/>
            <person name="Clum A."/>
            <person name="Steindorff A."/>
            <person name="Ohm R."/>
            <person name="Martin F."/>
            <person name="Silar P."/>
            <person name="Natvig D."/>
            <person name="Lalanne C."/>
            <person name="Gautier V."/>
            <person name="Ament-Velasquez S.L."/>
            <person name="Kruys A."/>
            <person name="Hutchinson M.I."/>
            <person name="Powell A.J."/>
            <person name="Barry K."/>
            <person name="Miller A.N."/>
            <person name="Grigoriev I.V."/>
            <person name="Debuchy R."/>
            <person name="Gladieux P."/>
            <person name="Thoren M.H."/>
            <person name="Johannesson H."/>
        </authorList>
    </citation>
    <scope>NUCLEOTIDE SEQUENCE</scope>
    <source>
        <strain evidence="1">SMH2532-1</strain>
    </source>
</reference>
<comment type="caution">
    <text evidence="1">The sequence shown here is derived from an EMBL/GenBank/DDBJ whole genome shotgun (WGS) entry which is preliminary data.</text>
</comment>
<accession>A0AA39YH29</accession>
<dbReference type="EMBL" id="JAULSV010000002">
    <property type="protein sequence ID" value="KAK0652502.1"/>
    <property type="molecule type" value="Genomic_DNA"/>
</dbReference>
<keyword evidence="2" id="KW-1185">Reference proteome</keyword>
<evidence type="ECO:0000313" key="1">
    <source>
        <dbReference type="EMBL" id="KAK0652502.1"/>
    </source>
</evidence>
<dbReference type="AlphaFoldDB" id="A0AA39YH29"/>
<name>A0AA39YH29_9PEZI</name>
<protein>
    <submittedName>
        <fullName evidence="1">Uncharacterized protein</fullName>
    </submittedName>
</protein>
<dbReference type="Proteomes" id="UP001174936">
    <property type="component" value="Unassembled WGS sequence"/>
</dbReference>